<proteinExistence type="predicted"/>
<dbReference type="EMBL" id="OU896720">
    <property type="protein sequence ID" value="CAH1153443.1"/>
    <property type="molecule type" value="Genomic_DNA"/>
</dbReference>
<dbReference type="OrthoDB" id="9943809at2759"/>
<dbReference type="PANTHER" id="PTHR24416:SF604">
    <property type="entry name" value="RECEPTOR PROTEIN-TYROSINE KINASE"/>
    <property type="match status" value="1"/>
</dbReference>
<dbReference type="Proteomes" id="UP001153737">
    <property type="component" value="Chromosome 14"/>
</dbReference>
<dbReference type="Pfam" id="PF00041">
    <property type="entry name" value="fn3"/>
    <property type="match status" value="1"/>
</dbReference>
<evidence type="ECO:0000256" key="1">
    <source>
        <dbReference type="ARBA" id="ARBA00004479"/>
    </source>
</evidence>
<evidence type="ECO:0000256" key="7">
    <source>
        <dbReference type="SAM" id="Phobius"/>
    </source>
</evidence>
<dbReference type="Gene3D" id="2.60.40.10">
    <property type="entry name" value="Immunoglobulins"/>
    <property type="match status" value="1"/>
</dbReference>
<evidence type="ECO:0000259" key="10">
    <source>
        <dbReference type="PROSITE" id="PS50853"/>
    </source>
</evidence>
<evidence type="ECO:0000256" key="6">
    <source>
        <dbReference type="ARBA" id="ARBA00023180"/>
    </source>
</evidence>
<evidence type="ECO:0008006" key="13">
    <source>
        <dbReference type="Google" id="ProtNLM"/>
    </source>
</evidence>
<sequence length="729" mass="82633">MLQLYYFISCVISATWCFESNLLGCYKDLPTHQKISIEQYRTGPECIRDCFSRYYRYSFIQIEGSCVCGNFLGEQVFNGTCSSCLNCHSAQNLTDTYSTGSLVPGPPRNFQIVNITERTAKLTWRSPESFVEISKYQIKAIVIHTYSSYSPISPEWMYSNNTFQTELITLLPATKYNITLSTKSPNGDGALVFKIIETKIDEPDSLPSKPKILENRGTEISIQLIPTPNNNGPVSAYRIIVVNDDAKQSFEEDNLGSYHEANKNDWAYYIAAELEPKDIHKVFVVGDGRSYGKYYNAPLDPNINYNVMLALVSKLNGIEKVTYSDATVTKNGVAILNLEEEDHSEPPAVIIGLSVAIGLLTFLLIIGIIGFLILKSRVVNRRQRLSDNQELTLQGPMIEVENNGYIHEDEHIIPVNHYRALRQKVRSITSNQLKVEPTNLLGVGKYGRVNTATLHEDDTMIPVSVYTIQDKKMSQDTRKAMLQDLDVLIKIGKHDNVIGLIGTCETAQIVYVVIEYVSMNLKDLLLSSRDSLPGRFSNMSENQALDIAIQISNGMAHLESCKIIHKQLCARSILVSNGFNVKISGFGIAQYFSHNKIPDYTRWTALEVFKTHPHNPKSDVWSFACVIWEISTLGGTPYGNVSNDHEIPEKILKGLRLPQLQYMSDELYQVMLDCWQLDCDERPKFKHIIESLENLKQNTLIPFLNFNTFPNFQYEEFYPDMELSVRPVF</sequence>
<dbReference type="Gene3D" id="1.10.510.10">
    <property type="entry name" value="Transferase(Phosphotransferase) domain 1"/>
    <property type="match status" value="1"/>
</dbReference>
<reference evidence="11" key="2">
    <citation type="submission" date="2022-10" db="EMBL/GenBank/DDBJ databases">
        <authorList>
            <consortium name="ENA_rothamsted_submissions"/>
            <consortium name="culmorum"/>
            <person name="King R."/>
        </authorList>
    </citation>
    <scope>NUCLEOTIDE SEQUENCE</scope>
</reference>
<name>A0A9P0DPH7_PHACE</name>
<accession>A0A9P0DPH7</accession>
<reference evidence="11" key="1">
    <citation type="submission" date="2022-01" db="EMBL/GenBank/DDBJ databases">
        <authorList>
            <person name="King R."/>
        </authorList>
    </citation>
    <scope>NUCLEOTIDE SEQUENCE</scope>
</reference>
<keyword evidence="4 7" id="KW-1133">Transmembrane helix</keyword>
<evidence type="ECO:0000256" key="2">
    <source>
        <dbReference type="ARBA" id="ARBA00022692"/>
    </source>
</evidence>
<dbReference type="GO" id="GO:0005886">
    <property type="term" value="C:plasma membrane"/>
    <property type="evidence" value="ECO:0007669"/>
    <property type="project" value="TreeGrafter"/>
</dbReference>
<keyword evidence="6" id="KW-0325">Glycoprotein</keyword>
<feature type="signal peptide" evidence="8">
    <location>
        <begin position="1"/>
        <end position="17"/>
    </location>
</feature>
<evidence type="ECO:0000256" key="5">
    <source>
        <dbReference type="ARBA" id="ARBA00023136"/>
    </source>
</evidence>
<dbReference type="Pfam" id="PF07714">
    <property type="entry name" value="PK_Tyr_Ser-Thr"/>
    <property type="match status" value="1"/>
</dbReference>
<evidence type="ECO:0000313" key="11">
    <source>
        <dbReference type="EMBL" id="CAH1153443.1"/>
    </source>
</evidence>
<dbReference type="GO" id="GO:0004714">
    <property type="term" value="F:transmembrane receptor protein tyrosine kinase activity"/>
    <property type="evidence" value="ECO:0007669"/>
    <property type="project" value="TreeGrafter"/>
</dbReference>
<dbReference type="AlphaFoldDB" id="A0A9P0DPH7"/>
<dbReference type="Pfam" id="PF23144">
    <property type="entry name" value="Fn3_PTPRU"/>
    <property type="match status" value="1"/>
</dbReference>
<dbReference type="CDD" id="cd00063">
    <property type="entry name" value="FN3"/>
    <property type="match status" value="1"/>
</dbReference>
<feature type="transmembrane region" description="Helical" evidence="7">
    <location>
        <begin position="348"/>
        <end position="374"/>
    </location>
</feature>
<feature type="domain" description="Protein kinase" evidence="9">
    <location>
        <begin position="435"/>
        <end position="704"/>
    </location>
</feature>
<dbReference type="InterPro" id="IPR057598">
    <property type="entry name" value="Fn3_PTPRU"/>
</dbReference>
<dbReference type="PANTHER" id="PTHR24416">
    <property type="entry name" value="TYROSINE-PROTEIN KINASE RECEPTOR"/>
    <property type="match status" value="1"/>
</dbReference>
<evidence type="ECO:0000313" key="12">
    <source>
        <dbReference type="Proteomes" id="UP001153737"/>
    </source>
</evidence>
<dbReference type="GO" id="GO:0043235">
    <property type="term" value="C:receptor complex"/>
    <property type="evidence" value="ECO:0007669"/>
    <property type="project" value="TreeGrafter"/>
</dbReference>
<keyword evidence="12" id="KW-1185">Reference proteome</keyword>
<dbReference type="SMART" id="SM00060">
    <property type="entry name" value="FN3"/>
    <property type="match status" value="1"/>
</dbReference>
<keyword evidence="5 7" id="KW-0472">Membrane</keyword>
<dbReference type="PRINTS" id="PR00109">
    <property type="entry name" value="TYRKINASE"/>
</dbReference>
<dbReference type="SUPFAM" id="SSF56112">
    <property type="entry name" value="Protein kinase-like (PK-like)"/>
    <property type="match status" value="1"/>
</dbReference>
<dbReference type="PROSITE" id="PS50011">
    <property type="entry name" value="PROTEIN_KINASE_DOM"/>
    <property type="match status" value="1"/>
</dbReference>
<dbReference type="InterPro" id="IPR050122">
    <property type="entry name" value="RTK"/>
</dbReference>
<dbReference type="CDD" id="cd00192">
    <property type="entry name" value="PTKc"/>
    <property type="match status" value="1"/>
</dbReference>
<gene>
    <name evidence="11" type="ORF">PHAECO_LOCUS4046</name>
</gene>
<dbReference type="InterPro" id="IPR001245">
    <property type="entry name" value="Ser-Thr/Tyr_kinase_cat_dom"/>
</dbReference>
<dbReference type="InterPro" id="IPR036116">
    <property type="entry name" value="FN3_sf"/>
</dbReference>
<comment type="subcellular location">
    <subcellularLocation>
        <location evidence="1">Membrane</location>
        <topology evidence="1">Single-pass type I membrane protein</topology>
    </subcellularLocation>
</comment>
<dbReference type="PROSITE" id="PS50853">
    <property type="entry name" value="FN3"/>
    <property type="match status" value="1"/>
</dbReference>
<evidence type="ECO:0000256" key="4">
    <source>
        <dbReference type="ARBA" id="ARBA00022989"/>
    </source>
</evidence>
<dbReference type="SUPFAM" id="SSF49265">
    <property type="entry name" value="Fibronectin type III"/>
    <property type="match status" value="1"/>
</dbReference>
<dbReference type="GO" id="GO:0045664">
    <property type="term" value="P:regulation of neuron differentiation"/>
    <property type="evidence" value="ECO:0007669"/>
    <property type="project" value="TreeGrafter"/>
</dbReference>
<evidence type="ECO:0000256" key="8">
    <source>
        <dbReference type="SAM" id="SignalP"/>
    </source>
</evidence>
<dbReference type="InterPro" id="IPR000719">
    <property type="entry name" value="Prot_kinase_dom"/>
</dbReference>
<dbReference type="Gene3D" id="3.30.200.20">
    <property type="entry name" value="Phosphorylase Kinase, domain 1"/>
    <property type="match status" value="1"/>
</dbReference>
<keyword evidence="2 7" id="KW-0812">Transmembrane</keyword>
<feature type="chain" id="PRO_5040310812" description="Tyrosine-protein kinase Wsck" evidence="8">
    <location>
        <begin position="18"/>
        <end position="729"/>
    </location>
</feature>
<evidence type="ECO:0000259" key="9">
    <source>
        <dbReference type="PROSITE" id="PS50011"/>
    </source>
</evidence>
<dbReference type="InterPro" id="IPR011009">
    <property type="entry name" value="Kinase-like_dom_sf"/>
</dbReference>
<dbReference type="GO" id="GO:0007169">
    <property type="term" value="P:cell surface receptor protein tyrosine kinase signaling pathway"/>
    <property type="evidence" value="ECO:0007669"/>
    <property type="project" value="TreeGrafter"/>
</dbReference>
<feature type="domain" description="Fibronectin type-III" evidence="10">
    <location>
        <begin position="106"/>
        <end position="203"/>
    </location>
</feature>
<organism evidence="11 12">
    <name type="scientific">Phaedon cochleariae</name>
    <name type="common">Mustard beetle</name>
    <dbReference type="NCBI Taxonomy" id="80249"/>
    <lineage>
        <taxon>Eukaryota</taxon>
        <taxon>Metazoa</taxon>
        <taxon>Ecdysozoa</taxon>
        <taxon>Arthropoda</taxon>
        <taxon>Hexapoda</taxon>
        <taxon>Insecta</taxon>
        <taxon>Pterygota</taxon>
        <taxon>Neoptera</taxon>
        <taxon>Endopterygota</taxon>
        <taxon>Coleoptera</taxon>
        <taxon>Polyphaga</taxon>
        <taxon>Cucujiformia</taxon>
        <taxon>Chrysomeloidea</taxon>
        <taxon>Chrysomelidae</taxon>
        <taxon>Chrysomelinae</taxon>
        <taxon>Chrysomelini</taxon>
        <taxon>Phaedon</taxon>
    </lineage>
</organism>
<dbReference type="InterPro" id="IPR003961">
    <property type="entry name" value="FN3_dom"/>
</dbReference>
<protein>
    <recommendedName>
        <fullName evidence="13">Tyrosine-protein kinase Wsck</fullName>
    </recommendedName>
</protein>
<dbReference type="GO" id="GO:0005524">
    <property type="term" value="F:ATP binding"/>
    <property type="evidence" value="ECO:0007669"/>
    <property type="project" value="InterPro"/>
</dbReference>
<keyword evidence="3 8" id="KW-0732">Signal</keyword>
<dbReference type="InterPro" id="IPR013783">
    <property type="entry name" value="Ig-like_fold"/>
</dbReference>
<evidence type="ECO:0000256" key="3">
    <source>
        <dbReference type="ARBA" id="ARBA00022729"/>
    </source>
</evidence>